<dbReference type="PANTHER" id="PTHR30160">
    <property type="entry name" value="TETRAACYLDISACCHARIDE 4'-KINASE-RELATED"/>
    <property type="match status" value="1"/>
</dbReference>
<evidence type="ECO:0000313" key="3">
    <source>
        <dbReference type="EMBL" id="USV00898.1"/>
    </source>
</evidence>
<dbReference type="Gene3D" id="3.40.50.2000">
    <property type="entry name" value="Glycogen Phosphorylase B"/>
    <property type="match status" value="2"/>
</dbReference>
<dbReference type="Pfam" id="PF01075">
    <property type="entry name" value="Glyco_transf_9"/>
    <property type="match status" value="1"/>
</dbReference>
<dbReference type="EMBL" id="CP074347">
    <property type="protein sequence ID" value="USV00898.1"/>
    <property type="molecule type" value="Genomic_DNA"/>
</dbReference>
<organism evidence="3 4">
    <name type="scientific">Serratia entomophila</name>
    <dbReference type="NCBI Taxonomy" id="42906"/>
    <lineage>
        <taxon>Bacteria</taxon>
        <taxon>Pseudomonadati</taxon>
        <taxon>Pseudomonadota</taxon>
        <taxon>Gammaproteobacteria</taxon>
        <taxon>Enterobacterales</taxon>
        <taxon>Yersiniaceae</taxon>
        <taxon>Serratia</taxon>
    </lineage>
</organism>
<dbReference type="RefSeq" id="WP_252961173.1">
    <property type="nucleotide sequence ID" value="NZ_CAMIPH010000019.1"/>
</dbReference>
<gene>
    <name evidence="3" type="ORF">KFQ06_23300</name>
</gene>
<dbReference type="CDD" id="cd03789">
    <property type="entry name" value="GT9_LPS_heptosyltransferase"/>
    <property type="match status" value="1"/>
</dbReference>
<keyword evidence="2" id="KW-0808">Transferase</keyword>
<dbReference type="InterPro" id="IPR002201">
    <property type="entry name" value="Glyco_trans_9"/>
</dbReference>
<accession>A0ABY5CS23</accession>
<protein>
    <submittedName>
        <fullName evidence="3">Glycosyltransferase family 9 protein</fullName>
    </submittedName>
</protein>
<evidence type="ECO:0000313" key="4">
    <source>
        <dbReference type="Proteomes" id="UP001056873"/>
    </source>
</evidence>
<dbReference type="InterPro" id="IPR051199">
    <property type="entry name" value="LPS_LOS_Heptosyltrfase"/>
</dbReference>
<evidence type="ECO:0000256" key="2">
    <source>
        <dbReference type="ARBA" id="ARBA00022679"/>
    </source>
</evidence>
<dbReference type="PANTHER" id="PTHR30160:SF7">
    <property type="entry name" value="ADP-HEPTOSE--LPS HEPTOSYLTRANSFERASE 2"/>
    <property type="match status" value="1"/>
</dbReference>
<evidence type="ECO:0000256" key="1">
    <source>
        <dbReference type="ARBA" id="ARBA00022676"/>
    </source>
</evidence>
<dbReference type="Proteomes" id="UP001056873">
    <property type="component" value="Chromosome"/>
</dbReference>
<dbReference type="SUPFAM" id="SSF53756">
    <property type="entry name" value="UDP-Glycosyltransferase/glycogen phosphorylase"/>
    <property type="match status" value="1"/>
</dbReference>
<keyword evidence="1" id="KW-0328">Glycosyltransferase</keyword>
<sequence>MSKQWKVKLANACLRLYTKFGSNFKDKGSFDKSREFERIAIFSTTALGDLMFNTPAIRAIRERYPNAKITLISSYKNGGLVGTCSYFNNVIYWDHKAKDMLGVIHQLRKNRPQLAVILHSKAPYDILTAIFSGCEYVFKDAYKNDLGGMEQWLTGISIRDRGHLIQRKLDLVGLLGCDAQNREMFIPVDFPLQQKQPGSIVVGFQMGASEVLRCWPVGNFIGLAKMLLTLSPDYQIALIGTPKERTIEHEFMAGLTADEQRRVVSYIGKTTLPQLLGVIKNMDALVTGDTGPLHLAIALKTKTVSLFVTADPQQTGPYQNPELHQVMHVPVEAQQLSEAQRRQPLSIITSHEVMARVTQLLGEQPSS</sequence>
<proteinExistence type="predicted"/>
<keyword evidence="4" id="KW-1185">Reference proteome</keyword>
<reference evidence="3" key="1">
    <citation type="journal article" date="2022" name="BMC Genomics">
        <title>Genome sequence of the entomopathogenic Serratia entomophila isolate 626 and characterisation of the species specific itaconate degradation pathway.</title>
        <authorList>
            <person name="Vaughan A.L."/>
            <person name="Altermann E."/>
            <person name="Glare T.R."/>
            <person name="Hurst M.R.H."/>
        </authorList>
    </citation>
    <scope>NUCLEOTIDE SEQUENCE</scope>
    <source>
        <strain evidence="3">626</strain>
    </source>
</reference>
<name>A0ABY5CS23_9GAMM</name>